<dbReference type="KEGG" id="pno:SNOG_01369"/>
<protein>
    <submittedName>
        <fullName evidence="1">Uncharacterized protein</fullName>
    </submittedName>
</protein>
<sequence>MTPGRWVPKRTLSRVDYRYMEVVVFVGPGRCSTVPHRPPPPPARVPVAGYWRGCRVAGLSASGPMIGEKKGGRKISEIYMPAGTGTGLLRGKRKKNQQQGKYLFALLLAANVLPPREPDRCNYHVEEASKPTLRAAD</sequence>
<dbReference type="AlphaFoldDB" id="Q0V3P5"/>
<dbReference type="InParanoid" id="Q0V3P5"/>
<gene>
    <name evidence="1" type="ORF">SNOG_01369</name>
</gene>
<dbReference type="Proteomes" id="UP000001055">
    <property type="component" value="Unassembled WGS sequence"/>
</dbReference>
<evidence type="ECO:0000313" key="2">
    <source>
        <dbReference type="Proteomes" id="UP000001055"/>
    </source>
</evidence>
<reference evidence="2" key="1">
    <citation type="journal article" date="2007" name="Plant Cell">
        <title>Dothideomycete-plant interactions illuminated by genome sequencing and EST analysis of the wheat pathogen Stagonospora nodorum.</title>
        <authorList>
            <person name="Hane J.K."/>
            <person name="Lowe R.G."/>
            <person name="Solomon P.S."/>
            <person name="Tan K.C."/>
            <person name="Schoch C.L."/>
            <person name="Spatafora J.W."/>
            <person name="Crous P.W."/>
            <person name="Kodira C."/>
            <person name="Birren B.W."/>
            <person name="Galagan J.E."/>
            <person name="Torriani S.F."/>
            <person name="McDonald B.A."/>
            <person name="Oliver R.P."/>
        </authorList>
    </citation>
    <scope>NUCLEOTIDE SEQUENCE [LARGE SCALE GENOMIC DNA]</scope>
    <source>
        <strain evidence="2">SN15 / ATCC MYA-4574 / FGSC 10173</strain>
    </source>
</reference>
<dbReference type="GeneID" id="5968855"/>
<dbReference type="RefSeq" id="XP_001792010.1">
    <property type="nucleotide sequence ID" value="XM_001791958.1"/>
</dbReference>
<dbReference type="HOGENOM" id="CLU_1865854_0_0_1"/>
<organism evidence="1 2">
    <name type="scientific">Phaeosphaeria nodorum (strain SN15 / ATCC MYA-4574 / FGSC 10173)</name>
    <name type="common">Glume blotch fungus</name>
    <name type="synonym">Parastagonospora nodorum</name>
    <dbReference type="NCBI Taxonomy" id="321614"/>
    <lineage>
        <taxon>Eukaryota</taxon>
        <taxon>Fungi</taxon>
        <taxon>Dikarya</taxon>
        <taxon>Ascomycota</taxon>
        <taxon>Pezizomycotina</taxon>
        <taxon>Dothideomycetes</taxon>
        <taxon>Pleosporomycetidae</taxon>
        <taxon>Pleosporales</taxon>
        <taxon>Pleosporineae</taxon>
        <taxon>Phaeosphaeriaceae</taxon>
        <taxon>Parastagonospora</taxon>
    </lineage>
</organism>
<name>Q0V3P5_PHANO</name>
<proteinExistence type="predicted"/>
<dbReference type="VEuPathDB" id="FungiDB:JI435_402080"/>
<evidence type="ECO:0000313" key="1">
    <source>
        <dbReference type="EMBL" id="EAT91018.1"/>
    </source>
</evidence>
<dbReference type="EMBL" id="CH445326">
    <property type="protein sequence ID" value="EAT91018.1"/>
    <property type="molecule type" value="Genomic_DNA"/>
</dbReference>
<accession>Q0V3P5</accession>